<proteinExistence type="predicted"/>
<evidence type="ECO:0000256" key="8">
    <source>
        <dbReference type="SAM" id="Coils"/>
    </source>
</evidence>
<feature type="domain" description="C2H2-type" evidence="10">
    <location>
        <begin position="652"/>
        <end position="679"/>
    </location>
</feature>
<dbReference type="Pfam" id="PF13912">
    <property type="entry name" value="zf-C2H2_6"/>
    <property type="match status" value="1"/>
</dbReference>
<keyword evidence="8" id="KW-0175">Coiled coil</keyword>
<feature type="compositionally biased region" description="Acidic residues" evidence="9">
    <location>
        <begin position="557"/>
        <end position="574"/>
    </location>
</feature>
<feature type="compositionally biased region" description="Basic and acidic residues" evidence="9">
    <location>
        <begin position="539"/>
        <end position="556"/>
    </location>
</feature>
<feature type="compositionally biased region" description="Basic and acidic residues" evidence="9">
    <location>
        <begin position="470"/>
        <end position="499"/>
    </location>
</feature>
<evidence type="ECO:0000313" key="12">
    <source>
        <dbReference type="Proteomes" id="UP000261560"/>
    </source>
</evidence>
<reference evidence="11" key="1">
    <citation type="submission" date="2025-08" db="UniProtKB">
        <authorList>
            <consortium name="Ensembl"/>
        </authorList>
    </citation>
    <scope>IDENTIFICATION</scope>
</reference>
<keyword evidence="5" id="KW-0862">Zinc</keyword>
<dbReference type="Proteomes" id="UP000261560">
    <property type="component" value="Unplaced"/>
</dbReference>
<dbReference type="GO" id="GO:0000981">
    <property type="term" value="F:DNA-binding transcription factor activity, RNA polymerase II-specific"/>
    <property type="evidence" value="ECO:0007669"/>
    <property type="project" value="TreeGrafter"/>
</dbReference>
<dbReference type="Pfam" id="PF00096">
    <property type="entry name" value="zf-C2H2"/>
    <property type="match status" value="8"/>
</dbReference>
<feature type="compositionally biased region" description="Basic and acidic residues" evidence="9">
    <location>
        <begin position="512"/>
        <end position="522"/>
    </location>
</feature>
<dbReference type="PANTHER" id="PTHR23226:SF416">
    <property type="entry name" value="FI01424P"/>
    <property type="match status" value="1"/>
</dbReference>
<dbReference type="STRING" id="30732.ENSOMEP00000019584"/>
<keyword evidence="6" id="KW-0539">Nucleus</keyword>
<evidence type="ECO:0000256" key="7">
    <source>
        <dbReference type="PROSITE-ProRule" id="PRU00042"/>
    </source>
</evidence>
<dbReference type="GO" id="GO:0005634">
    <property type="term" value="C:nucleus"/>
    <property type="evidence" value="ECO:0007669"/>
    <property type="project" value="UniProtKB-SubCell"/>
</dbReference>
<dbReference type="SMART" id="SM00355">
    <property type="entry name" value="ZnF_C2H2"/>
    <property type="match status" value="12"/>
</dbReference>
<dbReference type="FunFam" id="3.30.160.60:FF:002343">
    <property type="entry name" value="Zinc finger protein 33A"/>
    <property type="match status" value="1"/>
</dbReference>
<keyword evidence="3" id="KW-0677">Repeat</keyword>
<dbReference type="FunFam" id="3.30.160.60:FF:002349">
    <property type="entry name" value="Zinc finger and BTB domain-containing 40"/>
    <property type="match status" value="1"/>
</dbReference>
<dbReference type="PANTHER" id="PTHR23226">
    <property type="entry name" value="ZINC FINGER AND SCAN DOMAIN-CONTAINING"/>
    <property type="match status" value="1"/>
</dbReference>
<dbReference type="PROSITE" id="PS00028">
    <property type="entry name" value="ZINC_FINGER_C2H2_1"/>
    <property type="match status" value="10"/>
</dbReference>
<feature type="domain" description="C2H2-type" evidence="10">
    <location>
        <begin position="789"/>
        <end position="816"/>
    </location>
</feature>
<dbReference type="PROSITE" id="PS50157">
    <property type="entry name" value="ZINC_FINGER_C2H2_2"/>
    <property type="match status" value="11"/>
</dbReference>
<keyword evidence="2" id="KW-0479">Metal-binding</keyword>
<feature type="domain" description="C2H2-type" evidence="10">
    <location>
        <begin position="873"/>
        <end position="900"/>
    </location>
</feature>
<feature type="region of interest" description="Disordered" evidence="9">
    <location>
        <begin position="72"/>
        <end position="162"/>
    </location>
</feature>
<feature type="domain" description="C2H2-type" evidence="10">
    <location>
        <begin position="760"/>
        <end position="787"/>
    </location>
</feature>
<feature type="domain" description="C2H2-type" evidence="10">
    <location>
        <begin position="680"/>
        <end position="707"/>
    </location>
</feature>
<feature type="domain" description="C2H2-type" evidence="10">
    <location>
        <begin position="626"/>
        <end position="653"/>
    </location>
</feature>
<feature type="compositionally biased region" description="Basic and acidic residues" evidence="9">
    <location>
        <begin position="72"/>
        <end position="109"/>
    </location>
</feature>
<evidence type="ECO:0000256" key="1">
    <source>
        <dbReference type="ARBA" id="ARBA00004123"/>
    </source>
</evidence>
<dbReference type="AlphaFoldDB" id="A0A3B3CR67"/>
<feature type="region of interest" description="Disordered" evidence="9">
    <location>
        <begin position="274"/>
        <end position="361"/>
    </location>
</feature>
<dbReference type="GO" id="GO:0000978">
    <property type="term" value="F:RNA polymerase II cis-regulatory region sequence-specific DNA binding"/>
    <property type="evidence" value="ECO:0007669"/>
    <property type="project" value="TreeGrafter"/>
</dbReference>
<keyword evidence="4 7" id="KW-0863">Zinc-finger</keyword>
<evidence type="ECO:0000256" key="6">
    <source>
        <dbReference type="ARBA" id="ARBA00023242"/>
    </source>
</evidence>
<name>A0A3B3CR67_ORYME</name>
<dbReference type="GeneTree" id="ENSGT00940000164807"/>
<feature type="domain" description="C2H2-type" evidence="10">
    <location>
        <begin position="901"/>
        <end position="929"/>
    </location>
</feature>
<evidence type="ECO:0000256" key="4">
    <source>
        <dbReference type="ARBA" id="ARBA00022771"/>
    </source>
</evidence>
<reference evidence="11" key="2">
    <citation type="submission" date="2025-09" db="UniProtKB">
        <authorList>
            <consortium name="Ensembl"/>
        </authorList>
    </citation>
    <scope>IDENTIFICATION</scope>
</reference>
<sequence>MMFYTPDSGTFSKADILRGIITEKLSIATRDILAVVERTVADYEEEASGFRRRIARQERQLELLQPRVNLHRLLEEPEPEPRGSEELDGTRPPKEELLSPPPDIKDSVRLDFPQNDEDDDNGGFDDEANDEDSRKQTRDPDFEIPLRSMSRRPPRRRIQHSRAWSRSRLTHLDIRVRFIKDPNVTALQRSSLKKTIVRDLSFPRSLKEPEFLDLLRSSFPPLAGSHKLFEIYTLNRSTKLQKLPLKTMTPNEIIRSIKANAPRATVLFIKLKSPGAEKTSEETPEEKLEGASEEIQEKSEEDLEENDEEIEDSFVSRFKDKPSSCVASAEEEDEAGPSSRSTSHRPPRCTARPSRAWTSSSPTHLNLRIRFMKDPNMNGFQKSFLKNTLVRDLNFPRNLPESKFVDLLRSSFPPLAGSHKAFEIHTLNRNKKLQELPLKTMTPREIIRSIKANAPRATVLFIKLKKKSEETSEEKLEGASKEIKEKSAQEKPEEQNLEKEIEEIQDSYISTAEDKPVSHDAVPEEEDEAGPSSSSGPHGFREKAGFRDSPEHHQDSEVDDLDQDDASAEDPEWELESKKQEVVKKTGDKSLGKRWIKRACKVCGFWYRSLGSLIKHAWTHMNEPQRVCGVCGDTFESTEELQEHLRTYNEVYKCEECGKTFVNIYMFRRHLAVHSGNVDIQCDVCGKQFGSKAALNLHSWNHVEDRPHKCDLCEKTFGLKSLLQAHRRNHENKCHLCNKSFSSSRNLSRHLMIHSEKRHFACEVCGKRFKTPYHLKSHKKVHMNRERSFLCHVCCKAFYCNGTLTVHMKTHSSERPFVCQDCGKGFVVSADLKRHQRVHTGERPYVCSHCGRRFKEKMALDSHVRIHLGIKRFTCPVCGKAVARQEHLKVHMRIHSGDKPYKCTLCDKTFTQSHCLKTHMMKNHAGKNQEQDF</sequence>
<keyword evidence="12" id="KW-1185">Reference proteome</keyword>
<feature type="domain" description="C2H2-type" evidence="10">
    <location>
        <begin position="732"/>
        <end position="759"/>
    </location>
</feature>
<evidence type="ECO:0000256" key="2">
    <source>
        <dbReference type="ARBA" id="ARBA00022723"/>
    </source>
</evidence>
<feature type="region of interest" description="Disordered" evidence="9">
    <location>
        <begin position="470"/>
        <end position="582"/>
    </location>
</feature>
<dbReference type="FunFam" id="3.30.160.60:FF:000765">
    <property type="entry name" value="Zinc finger 45-like"/>
    <property type="match status" value="1"/>
</dbReference>
<dbReference type="FunFam" id="3.30.160.60:FF:000446">
    <property type="entry name" value="Zinc finger protein"/>
    <property type="match status" value="1"/>
</dbReference>
<evidence type="ECO:0000256" key="9">
    <source>
        <dbReference type="SAM" id="MobiDB-lite"/>
    </source>
</evidence>
<feature type="compositionally biased region" description="Basic residues" evidence="9">
    <location>
        <begin position="149"/>
        <end position="162"/>
    </location>
</feature>
<feature type="compositionally biased region" description="Acidic residues" evidence="9">
    <location>
        <begin position="114"/>
        <end position="130"/>
    </location>
</feature>
<evidence type="ECO:0000256" key="3">
    <source>
        <dbReference type="ARBA" id="ARBA00022737"/>
    </source>
</evidence>
<dbReference type="PaxDb" id="30732-ENSOMEP00000019584"/>
<dbReference type="InterPro" id="IPR036236">
    <property type="entry name" value="Znf_C2H2_sf"/>
</dbReference>
<feature type="compositionally biased region" description="Acidic residues" evidence="9">
    <location>
        <begin position="299"/>
        <end position="312"/>
    </location>
</feature>
<comment type="subcellular location">
    <subcellularLocation>
        <location evidence="1">Nucleus</location>
    </subcellularLocation>
</comment>
<feature type="domain" description="C2H2-type" evidence="10">
    <location>
        <begin position="817"/>
        <end position="844"/>
    </location>
</feature>
<dbReference type="FunFam" id="3.30.160.60:FF:000065">
    <property type="entry name" value="B-cell CLL/lymphoma 6, member B"/>
    <property type="match status" value="1"/>
</dbReference>
<dbReference type="Gene3D" id="3.30.160.60">
    <property type="entry name" value="Classic Zinc Finger"/>
    <property type="match status" value="10"/>
</dbReference>
<protein>
    <recommendedName>
        <fullName evidence="10">C2H2-type domain-containing protein</fullName>
    </recommendedName>
</protein>
<accession>A0A3B3CR67</accession>
<evidence type="ECO:0000313" key="11">
    <source>
        <dbReference type="Ensembl" id="ENSOMEP00000019584.1"/>
    </source>
</evidence>
<feature type="compositionally biased region" description="Basic and acidic residues" evidence="9">
    <location>
        <begin position="131"/>
        <end position="141"/>
    </location>
</feature>
<feature type="domain" description="C2H2-type" evidence="10">
    <location>
        <begin position="845"/>
        <end position="872"/>
    </location>
</feature>
<dbReference type="InterPro" id="IPR013087">
    <property type="entry name" value="Znf_C2H2_type"/>
</dbReference>
<feature type="domain" description="C2H2-type" evidence="10">
    <location>
        <begin position="708"/>
        <end position="735"/>
    </location>
</feature>
<dbReference type="Ensembl" id="ENSOMET00000028867.1">
    <property type="protein sequence ID" value="ENSOMEP00000019584.1"/>
    <property type="gene ID" value="ENSOMEG00000021397.1"/>
</dbReference>
<evidence type="ECO:0000259" key="10">
    <source>
        <dbReference type="PROSITE" id="PS50157"/>
    </source>
</evidence>
<dbReference type="GO" id="GO:0008270">
    <property type="term" value="F:zinc ion binding"/>
    <property type="evidence" value="ECO:0007669"/>
    <property type="project" value="UniProtKB-KW"/>
</dbReference>
<evidence type="ECO:0000256" key="5">
    <source>
        <dbReference type="ARBA" id="ARBA00022833"/>
    </source>
</evidence>
<feature type="coiled-coil region" evidence="8">
    <location>
        <begin position="33"/>
        <end position="60"/>
    </location>
</feature>
<dbReference type="SUPFAM" id="SSF57667">
    <property type="entry name" value="beta-beta-alpha zinc fingers"/>
    <property type="match status" value="7"/>
</dbReference>
<organism evidence="11 12">
    <name type="scientific">Oryzias melastigma</name>
    <name type="common">Marine medaka</name>
    <dbReference type="NCBI Taxonomy" id="30732"/>
    <lineage>
        <taxon>Eukaryota</taxon>
        <taxon>Metazoa</taxon>
        <taxon>Chordata</taxon>
        <taxon>Craniata</taxon>
        <taxon>Vertebrata</taxon>
        <taxon>Euteleostomi</taxon>
        <taxon>Actinopterygii</taxon>
        <taxon>Neopterygii</taxon>
        <taxon>Teleostei</taxon>
        <taxon>Neoteleostei</taxon>
        <taxon>Acanthomorphata</taxon>
        <taxon>Ovalentaria</taxon>
        <taxon>Atherinomorphae</taxon>
        <taxon>Beloniformes</taxon>
        <taxon>Adrianichthyidae</taxon>
        <taxon>Oryziinae</taxon>
        <taxon>Oryzias</taxon>
    </lineage>
</organism>
<feature type="compositionally biased region" description="Basic and acidic residues" evidence="9">
    <location>
        <begin position="278"/>
        <end position="298"/>
    </location>
</feature>